<evidence type="ECO:0000313" key="8">
    <source>
        <dbReference type="Proteomes" id="UP000646911"/>
    </source>
</evidence>
<keyword evidence="1" id="KW-0813">Transport</keyword>
<gene>
    <name evidence="7" type="ORF">H8L47_11440</name>
</gene>
<sequence>MTDTQSTPQAASYDYAIEMQQVCTRFGDKVVHEGLDLQIRRGEIFAIVGGSGSGKSTLLREMILLHTPDSGTVKVLGCDLAGVSDEQASSLRQRCGVMFQKGGLFGTLTVTENIGLPLREHSELDDASINDIAAWKLSLSGLEPESASLYPAELSGGMLKRAALARALALDPELLFLDEPTAGLDPASAGGLDTLLRDLHALYQPTIVMITHDLDLLWQVTHRVAVLGEGKVLAVGTMEELAKLEHPIIRDYFDGARGRAAQQQVHSNEKHSSEKRATQENPWKPK</sequence>
<dbReference type="EMBL" id="JACOFX010000004">
    <property type="protein sequence ID" value="MBC3908170.1"/>
    <property type="molecule type" value="Genomic_DNA"/>
</dbReference>
<dbReference type="PROSITE" id="PS50893">
    <property type="entry name" value="ABC_TRANSPORTER_2"/>
    <property type="match status" value="1"/>
</dbReference>
<dbReference type="Gene3D" id="3.40.50.300">
    <property type="entry name" value="P-loop containing nucleotide triphosphate hydrolases"/>
    <property type="match status" value="1"/>
</dbReference>
<accession>A0ABR6ZA11</accession>
<keyword evidence="2" id="KW-0472">Membrane</keyword>
<proteinExistence type="predicted"/>
<evidence type="ECO:0000256" key="3">
    <source>
        <dbReference type="ARBA" id="ARBA00022741"/>
    </source>
</evidence>
<dbReference type="RefSeq" id="WP_186953713.1">
    <property type="nucleotide sequence ID" value="NZ_JACOFX010000004.1"/>
</dbReference>
<dbReference type="GO" id="GO:0005524">
    <property type="term" value="F:ATP binding"/>
    <property type="evidence" value="ECO:0007669"/>
    <property type="project" value="UniProtKB-KW"/>
</dbReference>
<evidence type="ECO:0000259" key="6">
    <source>
        <dbReference type="PROSITE" id="PS50893"/>
    </source>
</evidence>
<comment type="caution">
    <text evidence="7">The sequence shown here is derived from an EMBL/GenBank/DDBJ whole genome shotgun (WGS) entry which is preliminary data.</text>
</comment>
<evidence type="ECO:0000256" key="4">
    <source>
        <dbReference type="ARBA" id="ARBA00022840"/>
    </source>
</evidence>
<evidence type="ECO:0000313" key="7">
    <source>
        <dbReference type="EMBL" id="MBC3908170.1"/>
    </source>
</evidence>
<dbReference type="InterPro" id="IPR027417">
    <property type="entry name" value="P-loop_NTPase"/>
</dbReference>
<dbReference type="PANTHER" id="PTHR43023:SF3">
    <property type="entry name" value="PROTEIN TRIGALACTOSYLDIACYLGLYCEROL 3, CHLOROPLASTIC"/>
    <property type="match status" value="1"/>
</dbReference>
<evidence type="ECO:0000256" key="1">
    <source>
        <dbReference type="ARBA" id="ARBA00022448"/>
    </source>
</evidence>
<dbReference type="InterPro" id="IPR017871">
    <property type="entry name" value="ABC_transporter-like_CS"/>
</dbReference>
<reference evidence="7 8" key="1">
    <citation type="submission" date="2020-08" db="EMBL/GenBank/DDBJ databases">
        <title>Novel species isolated from subtropical streams in China.</title>
        <authorList>
            <person name="Lu H."/>
        </authorList>
    </citation>
    <scope>NUCLEOTIDE SEQUENCE [LARGE SCALE GENOMIC DNA]</scope>
    <source>
        <strain evidence="7 8">NL8W</strain>
    </source>
</reference>
<evidence type="ECO:0000256" key="2">
    <source>
        <dbReference type="ARBA" id="ARBA00022475"/>
    </source>
</evidence>
<keyword evidence="8" id="KW-1185">Reference proteome</keyword>
<keyword evidence="3" id="KW-0547">Nucleotide-binding</keyword>
<dbReference type="SMART" id="SM00382">
    <property type="entry name" value="AAA"/>
    <property type="match status" value="1"/>
</dbReference>
<keyword evidence="4 7" id="KW-0067">ATP-binding</keyword>
<dbReference type="InterPro" id="IPR003439">
    <property type="entry name" value="ABC_transporter-like_ATP-bd"/>
</dbReference>
<evidence type="ECO:0000256" key="5">
    <source>
        <dbReference type="SAM" id="MobiDB-lite"/>
    </source>
</evidence>
<dbReference type="PROSITE" id="PS00211">
    <property type="entry name" value="ABC_TRANSPORTER_1"/>
    <property type="match status" value="1"/>
</dbReference>
<protein>
    <submittedName>
        <fullName evidence="7">ATP-binding cassette domain-containing protein</fullName>
    </submittedName>
</protein>
<feature type="compositionally biased region" description="Basic and acidic residues" evidence="5">
    <location>
        <begin position="267"/>
        <end position="278"/>
    </location>
</feature>
<organism evidence="7 8">
    <name type="scientific">Undibacterium umbellatum</name>
    <dbReference type="NCBI Taxonomy" id="2762300"/>
    <lineage>
        <taxon>Bacteria</taxon>
        <taxon>Pseudomonadati</taxon>
        <taxon>Pseudomonadota</taxon>
        <taxon>Betaproteobacteria</taxon>
        <taxon>Burkholderiales</taxon>
        <taxon>Oxalobacteraceae</taxon>
        <taxon>Undibacterium</taxon>
    </lineage>
</organism>
<dbReference type="PANTHER" id="PTHR43023">
    <property type="entry name" value="PROTEIN TRIGALACTOSYLDIACYLGLYCEROL 3, CHLOROPLASTIC"/>
    <property type="match status" value="1"/>
</dbReference>
<dbReference type="SUPFAM" id="SSF52540">
    <property type="entry name" value="P-loop containing nucleoside triphosphate hydrolases"/>
    <property type="match status" value="1"/>
</dbReference>
<dbReference type="Proteomes" id="UP000646911">
    <property type="component" value="Unassembled WGS sequence"/>
</dbReference>
<feature type="domain" description="ABC transporter" evidence="6">
    <location>
        <begin position="17"/>
        <end position="254"/>
    </location>
</feature>
<dbReference type="InterPro" id="IPR003593">
    <property type="entry name" value="AAA+_ATPase"/>
</dbReference>
<keyword evidence="2" id="KW-1003">Cell membrane</keyword>
<name>A0ABR6ZA11_9BURK</name>
<dbReference type="Pfam" id="PF00005">
    <property type="entry name" value="ABC_tran"/>
    <property type="match status" value="1"/>
</dbReference>
<feature type="region of interest" description="Disordered" evidence="5">
    <location>
        <begin position="260"/>
        <end position="286"/>
    </location>
</feature>